<evidence type="ECO:0000256" key="1">
    <source>
        <dbReference type="ARBA" id="ARBA00012928"/>
    </source>
</evidence>
<keyword evidence="2" id="KW-0808">Transferase</keyword>
<sequence>MRDFSMSDREFMEKIDAVADMIWMAGRVVVFTGAGVSTESGIPDFRSPGGLWDRFDPDDFTIGKFLRSAQTRRKQWRILIAGGALAEAQPNRAHLAVAELEKIGKLNCVITQNIDNLHQKAGNAPEKVYELHGNMRWLKCLSCGDRVSVPEMFRETALQEMDGFPFCAKCQGLMKPDVIFFGEALPEKTLRDATWQARNCDLLLVIGSSLVVYPAAYMPMYAKDAGARLVIINRDETPYDSEADVLLQGSAGEIMSRILDAVKHRTGFKPG</sequence>
<dbReference type="EMBL" id="CP000252">
    <property type="protein sequence ID" value="ABC77012.1"/>
    <property type="molecule type" value="Genomic_DNA"/>
</dbReference>
<evidence type="ECO:0000256" key="2">
    <source>
        <dbReference type="ARBA" id="ARBA00022679"/>
    </source>
</evidence>
<evidence type="ECO:0000256" key="3">
    <source>
        <dbReference type="ARBA" id="ARBA00023027"/>
    </source>
</evidence>
<dbReference type="PANTHER" id="PTHR11085:SF10">
    <property type="entry name" value="NAD-DEPENDENT PROTEIN DEACYLASE SIRTUIN-5, MITOCHONDRIAL-RELATED"/>
    <property type="match status" value="1"/>
</dbReference>
<dbReference type="KEGG" id="sat:SYN_01020"/>
<dbReference type="EC" id="2.3.1.286" evidence="1"/>
<dbReference type="Pfam" id="PF02146">
    <property type="entry name" value="SIR2"/>
    <property type="match status" value="1"/>
</dbReference>
<dbReference type="FunCoup" id="Q2LSF2">
    <property type="interactions" value="334"/>
</dbReference>
<dbReference type="Gene3D" id="3.30.1600.10">
    <property type="entry name" value="SIR2/SIRT2 'Small Domain"/>
    <property type="match status" value="1"/>
</dbReference>
<keyword evidence="4" id="KW-0862">Zinc</keyword>
<keyword evidence="4" id="KW-0479">Metal-binding</keyword>
<evidence type="ECO:0000313" key="7">
    <source>
        <dbReference type="Proteomes" id="UP000001933"/>
    </source>
</evidence>
<dbReference type="InterPro" id="IPR003000">
    <property type="entry name" value="Sirtuin"/>
</dbReference>
<dbReference type="GO" id="GO:0046872">
    <property type="term" value="F:metal ion binding"/>
    <property type="evidence" value="ECO:0007669"/>
    <property type="project" value="UniProtKB-KW"/>
</dbReference>
<evidence type="ECO:0000313" key="6">
    <source>
        <dbReference type="EMBL" id="ABC77012.1"/>
    </source>
</evidence>
<dbReference type="STRING" id="56780.SYN_01020"/>
<evidence type="ECO:0000256" key="4">
    <source>
        <dbReference type="PROSITE-ProRule" id="PRU00236"/>
    </source>
</evidence>
<dbReference type="Proteomes" id="UP000001933">
    <property type="component" value="Chromosome"/>
</dbReference>
<dbReference type="AlphaFoldDB" id="Q2LSF2"/>
<dbReference type="GO" id="GO:0070403">
    <property type="term" value="F:NAD+ binding"/>
    <property type="evidence" value="ECO:0007669"/>
    <property type="project" value="InterPro"/>
</dbReference>
<dbReference type="PANTHER" id="PTHR11085">
    <property type="entry name" value="NAD-DEPENDENT PROTEIN DEACYLASE SIRTUIN-5, MITOCHONDRIAL-RELATED"/>
    <property type="match status" value="1"/>
</dbReference>
<feature type="active site" description="Proton acceptor" evidence="4">
    <location>
        <position position="132"/>
    </location>
</feature>
<dbReference type="InterPro" id="IPR026590">
    <property type="entry name" value="Ssirtuin_cat_dom"/>
</dbReference>
<dbReference type="InterPro" id="IPR050134">
    <property type="entry name" value="NAD-dep_sirtuin_deacylases"/>
</dbReference>
<proteinExistence type="predicted"/>
<dbReference type="HOGENOM" id="CLU_023643_3_0_7"/>
<dbReference type="eggNOG" id="COG0846">
    <property type="taxonomic scope" value="Bacteria"/>
</dbReference>
<dbReference type="SUPFAM" id="SSF52467">
    <property type="entry name" value="DHS-like NAD/FAD-binding domain"/>
    <property type="match status" value="1"/>
</dbReference>
<gene>
    <name evidence="6" type="ORF">SYN_01020</name>
</gene>
<dbReference type="Gene3D" id="3.40.50.1220">
    <property type="entry name" value="TPP-binding domain"/>
    <property type="match status" value="1"/>
</dbReference>
<dbReference type="NCBIfam" id="NF001753">
    <property type="entry name" value="PRK00481.1-3"/>
    <property type="match status" value="1"/>
</dbReference>
<accession>Q2LSF2</accession>
<evidence type="ECO:0000259" key="5">
    <source>
        <dbReference type="PROSITE" id="PS50305"/>
    </source>
</evidence>
<organism evidence="6 7">
    <name type="scientific">Syntrophus aciditrophicus (strain SB)</name>
    <dbReference type="NCBI Taxonomy" id="56780"/>
    <lineage>
        <taxon>Bacteria</taxon>
        <taxon>Pseudomonadati</taxon>
        <taxon>Thermodesulfobacteriota</taxon>
        <taxon>Syntrophia</taxon>
        <taxon>Syntrophales</taxon>
        <taxon>Syntrophaceae</taxon>
        <taxon>Syntrophus</taxon>
    </lineage>
</organism>
<dbReference type="InterPro" id="IPR029035">
    <property type="entry name" value="DHS-like_NAD/FAD-binding_dom"/>
</dbReference>
<name>Q2LSF2_SYNAS</name>
<feature type="binding site" evidence="4">
    <location>
        <position position="140"/>
    </location>
    <ligand>
        <name>Zn(2+)</name>
        <dbReference type="ChEBI" id="CHEBI:29105"/>
    </ligand>
</feature>
<dbReference type="PROSITE" id="PS50305">
    <property type="entry name" value="SIRTUIN"/>
    <property type="match status" value="1"/>
</dbReference>
<reference evidence="6 7" key="1">
    <citation type="journal article" date="2007" name="Proc. Natl. Acad. Sci. U.S.A.">
        <title>The genome of Syntrophus aciditrophicus: life at the thermodynamic limit of microbial growth.</title>
        <authorList>
            <person name="McInerney M.J."/>
            <person name="Rohlin L."/>
            <person name="Mouttaki H."/>
            <person name="Kim U."/>
            <person name="Krupp R.S."/>
            <person name="Rios-Hernandez L."/>
            <person name="Sieber J."/>
            <person name="Struchtemeyer C.G."/>
            <person name="Bhattacharyya A."/>
            <person name="Campbell J.W."/>
            <person name="Gunsalus R.P."/>
        </authorList>
    </citation>
    <scope>NUCLEOTIDE SEQUENCE [LARGE SCALE GENOMIC DNA]</scope>
    <source>
        <strain evidence="6 7">SB</strain>
    </source>
</reference>
<dbReference type="InterPro" id="IPR026591">
    <property type="entry name" value="Sirtuin_cat_small_dom_sf"/>
</dbReference>
<dbReference type="CDD" id="cd01407">
    <property type="entry name" value="SIR2-fam"/>
    <property type="match status" value="1"/>
</dbReference>
<dbReference type="GO" id="GO:0017136">
    <property type="term" value="F:histone deacetylase activity, NAD-dependent"/>
    <property type="evidence" value="ECO:0007669"/>
    <property type="project" value="TreeGrafter"/>
</dbReference>
<feature type="domain" description="Deacetylase sirtuin-type" evidence="5">
    <location>
        <begin position="8"/>
        <end position="265"/>
    </location>
</feature>
<keyword evidence="7" id="KW-1185">Reference proteome</keyword>
<keyword evidence="3" id="KW-0520">NAD</keyword>
<dbReference type="InParanoid" id="Q2LSF2"/>
<feature type="binding site" evidence="4">
    <location>
        <position position="143"/>
    </location>
    <ligand>
        <name>Zn(2+)</name>
        <dbReference type="ChEBI" id="CHEBI:29105"/>
    </ligand>
</feature>
<protein>
    <recommendedName>
        <fullName evidence="1">protein acetyllysine N-acetyltransferase</fullName>
        <ecNumber evidence="1">2.3.1.286</ecNumber>
    </recommendedName>
</protein>
<feature type="binding site" evidence="4">
    <location>
        <position position="167"/>
    </location>
    <ligand>
        <name>Zn(2+)</name>
        <dbReference type="ChEBI" id="CHEBI:29105"/>
    </ligand>
</feature>
<feature type="binding site" evidence="4">
    <location>
        <position position="170"/>
    </location>
    <ligand>
        <name>Zn(2+)</name>
        <dbReference type="ChEBI" id="CHEBI:29105"/>
    </ligand>
</feature>